<comment type="caution">
    <text evidence="2">The sequence shown here is derived from an EMBL/GenBank/DDBJ whole genome shotgun (WGS) entry which is preliminary data.</text>
</comment>
<dbReference type="EMBL" id="NHYE01005620">
    <property type="protein sequence ID" value="PPQ66857.1"/>
    <property type="molecule type" value="Genomic_DNA"/>
</dbReference>
<keyword evidence="3" id="KW-1185">Reference proteome</keyword>
<dbReference type="Proteomes" id="UP000284706">
    <property type="component" value="Unassembled WGS sequence"/>
</dbReference>
<feature type="region of interest" description="Disordered" evidence="1">
    <location>
        <begin position="135"/>
        <end position="155"/>
    </location>
</feature>
<name>A0A409VKV1_9AGAR</name>
<dbReference type="InParanoid" id="A0A409VKV1"/>
<organism evidence="2 3">
    <name type="scientific">Gymnopilus dilepis</name>
    <dbReference type="NCBI Taxonomy" id="231916"/>
    <lineage>
        <taxon>Eukaryota</taxon>
        <taxon>Fungi</taxon>
        <taxon>Dikarya</taxon>
        <taxon>Basidiomycota</taxon>
        <taxon>Agaricomycotina</taxon>
        <taxon>Agaricomycetes</taxon>
        <taxon>Agaricomycetidae</taxon>
        <taxon>Agaricales</taxon>
        <taxon>Agaricineae</taxon>
        <taxon>Hymenogastraceae</taxon>
        <taxon>Gymnopilus</taxon>
    </lineage>
</organism>
<gene>
    <name evidence="2" type="ORF">CVT26_009636</name>
</gene>
<feature type="compositionally biased region" description="Low complexity" evidence="1">
    <location>
        <begin position="59"/>
        <end position="68"/>
    </location>
</feature>
<feature type="compositionally biased region" description="Polar residues" evidence="1">
    <location>
        <begin position="145"/>
        <end position="155"/>
    </location>
</feature>
<sequence length="155" mass="16544">MLQSPPPLDAVDRGLIEKTIALADALYFYPEVSSGPGFEEAYGEPMDNDSFGGGDYDSDSSPSDFGDNLVEGGGDGDGGSTVRPLGAGQGRRRATVSETQKSADYCRNLLFGHDDDLTAEEKSLQHEILMSERSMDAPGIGGSVHSIQNWRQGVR</sequence>
<reference evidence="2 3" key="1">
    <citation type="journal article" date="2018" name="Evol. Lett.">
        <title>Horizontal gene cluster transfer increased hallucinogenic mushroom diversity.</title>
        <authorList>
            <person name="Reynolds H.T."/>
            <person name="Vijayakumar V."/>
            <person name="Gluck-Thaler E."/>
            <person name="Korotkin H.B."/>
            <person name="Matheny P.B."/>
            <person name="Slot J.C."/>
        </authorList>
    </citation>
    <scope>NUCLEOTIDE SEQUENCE [LARGE SCALE GENOMIC DNA]</scope>
    <source>
        <strain evidence="2 3">SRW20</strain>
    </source>
</reference>
<evidence type="ECO:0000313" key="2">
    <source>
        <dbReference type="EMBL" id="PPQ66857.1"/>
    </source>
</evidence>
<evidence type="ECO:0000313" key="3">
    <source>
        <dbReference type="Proteomes" id="UP000284706"/>
    </source>
</evidence>
<protein>
    <submittedName>
        <fullName evidence="2">Uncharacterized protein</fullName>
    </submittedName>
</protein>
<proteinExistence type="predicted"/>
<accession>A0A409VKV1</accession>
<evidence type="ECO:0000256" key="1">
    <source>
        <dbReference type="SAM" id="MobiDB-lite"/>
    </source>
</evidence>
<feature type="region of interest" description="Disordered" evidence="1">
    <location>
        <begin position="38"/>
        <end position="99"/>
    </location>
</feature>
<dbReference type="AlphaFoldDB" id="A0A409VKV1"/>